<reference evidence="4" key="1">
    <citation type="submission" date="2022-03" db="EMBL/GenBank/DDBJ databases">
        <title>De novo assembled genomes of Belliella spp. (Cyclobacteriaceae) strains.</title>
        <authorList>
            <person name="Szabo A."/>
            <person name="Korponai K."/>
            <person name="Felfoldi T."/>
        </authorList>
    </citation>
    <scope>NUCLEOTIDE SEQUENCE</scope>
    <source>
        <strain evidence="4">DSM 111904</strain>
    </source>
</reference>
<feature type="compositionally biased region" description="Basic and acidic residues" evidence="2">
    <location>
        <begin position="100"/>
        <end position="112"/>
    </location>
</feature>
<feature type="coiled-coil region" evidence="1">
    <location>
        <begin position="65"/>
        <end position="92"/>
    </location>
</feature>
<dbReference type="Proteomes" id="UP001165489">
    <property type="component" value="Unassembled WGS sequence"/>
</dbReference>
<keyword evidence="3" id="KW-1133">Transmembrane helix</keyword>
<feature type="transmembrane region" description="Helical" evidence="3">
    <location>
        <begin position="7"/>
        <end position="26"/>
    </location>
</feature>
<feature type="transmembrane region" description="Helical" evidence="3">
    <location>
        <begin position="46"/>
        <end position="65"/>
    </location>
</feature>
<gene>
    <name evidence="4" type="ORF">MM239_18035</name>
</gene>
<keyword evidence="3" id="KW-0812">Transmembrane</keyword>
<sequence>MSKFNSIMQLLVALFFAVSLVFFLSFESTKSLFGMEELQSGTVVTFLLVGLILFLCAWGTSSLVARNLRSDLAKKELEKKELKARMYDLEQSIKLKNFEQRIEPKEEDKDNSAIKPRQNIK</sequence>
<name>A0ABS9V536_9BACT</name>
<evidence type="ECO:0000256" key="3">
    <source>
        <dbReference type="SAM" id="Phobius"/>
    </source>
</evidence>
<proteinExistence type="predicted"/>
<accession>A0ABS9V536</accession>
<evidence type="ECO:0008006" key="6">
    <source>
        <dbReference type="Google" id="ProtNLM"/>
    </source>
</evidence>
<dbReference type="EMBL" id="JAKZGP010000068">
    <property type="protein sequence ID" value="MCH7411300.1"/>
    <property type="molecule type" value="Genomic_DNA"/>
</dbReference>
<comment type="caution">
    <text evidence="4">The sequence shown here is derived from an EMBL/GenBank/DDBJ whole genome shotgun (WGS) entry which is preliminary data.</text>
</comment>
<protein>
    <recommendedName>
        <fullName evidence="6">Lipopolysaccharide assembly protein A domain-containing protein</fullName>
    </recommendedName>
</protein>
<organism evidence="4 5">
    <name type="scientific">Belliella filtrata</name>
    <dbReference type="NCBI Taxonomy" id="2923435"/>
    <lineage>
        <taxon>Bacteria</taxon>
        <taxon>Pseudomonadati</taxon>
        <taxon>Bacteroidota</taxon>
        <taxon>Cytophagia</taxon>
        <taxon>Cytophagales</taxon>
        <taxon>Cyclobacteriaceae</taxon>
        <taxon>Belliella</taxon>
    </lineage>
</organism>
<evidence type="ECO:0000313" key="4">
    <source>
        <dbReference type="EMBL" id="MCH7411300.1"/>
    </source>
</evidence>
<keyword evidence="5" id="KW-1185">Reference proteome</keyword>
<feature type="region of interest" description="Disordered" evidence="2">
    <location>
        <begin position="100"/>
        <end position="121"/>
    </location>
</feature>
<evidence type="ECO:0000313" key="5">
    <source>
        <dbReference type="Proteomes" id="UP001165489"/>
    </source>
</evidence>
<dbReference type="RefSeq" id="WP_241349653.1">
    <property type="nucleotide sequence ID" value="NZ_JAKZGP010000068.1"/>
</dbReference>
<evidence type="ECO:0000256" key="1">
    <source>
        <dbReference type="SAM" id="Coils"/>
    </source>
</evidence>
<keyword evidence="1" id="KW-0175">Coiled coil</keyword>
<evidence type="ECO:0000256" key="2">
    <source>
        <dbReference type="SAM" id="MobiDB-lite"/>
    </source>
</evidence>
<keyword evidence="3" id="KW-0472">Membrane</keyword>